<evidence type="ECO:0000313" key="4">
    <source>
        <dbReference type="EMBL" id="MCA9728581.1"/>
    </source>
</evidence>
<reference evidence="4" key="2">
    <citation type="journal article" date="2021" name="Microbiome">
        <title>Successional dynamics and alternative stable states in a saline activated sludge microbial community over 9 years.</title>
        <authorList>
            <person name="Wang Y."/>
            <person name="Ye J."/>
            <person name="Ju F."/>
            <person name="Liu L."/>
            <person name="Boyd J.A."/>
            <person name="Deng Y."/>
            <person name="Parks D.H."/>
            <person name="Jiang X."/>
            <person name="Yin X."/>
            <person name="Woodcroft B.J."/>
            <person name="Tyson G.W."/>
            <person name="Hugenholtz P."/>
            <person name="Polz M.F."/>
            <person name="Zhang T."/>
        </authorList>
    </citation>
    <scope>NUCLEOTIDE SEQUENCE</scope>
    <source>
        <strain evidence="4">HKST-UBA01</strain>
    </source>
</reference>
<dbReference type="SMART" id="SM00862">
    <property type="entry name" value="Trans_reg_C"/>
    <property type="match status" value="1"/>
</dbReference>
<dbReference type="GO" id="GO:0000160">
    <property type="term" value="P:phosphorelay signal transduction system"/>
    <property type="evidence" value="ECO:0007669"/>
    <property type="project" value="InterPro"/>
</dbReference>
<name>A0A956M005_UNCEI</name>
<accession>A0A956M005</accession>
<dbReference type="AlphaFoldDB" id="A0A956M005"/>
<dbReference type="InterPro" id="IPR001867">
    <property type="entry name" value="OmpR/PhoB-type_DNA-bd"/>
</dbReference>
<dbReference type="GO" id="GO:0003677">
    <property type="term" value="F:DNA binding"/>
    <property type="evidence" value="ECO:0007669"/>
    <property type="project" value="UniProtKB-UniRule"/>
</dbReference>
<feature type="non-terminal residue" evidence="4">
    <location>
        <position position="1"/>
    </location>
</feature>
<dbReference type="Proteomes" id="UP000697710">
    <property type="component" value="Unassembled WGS sequence"/>
</dbReference>
<dbReference type="Pfam" id="PF00486">
    <property type="entry name" value="Trans_reg_C"/>
    <property type="match status" value="1"/>
</dbReference>
<dbReference type="PROSITE" id="PS51755">
    <property type="entry name" value="OMPR_PHOB"/>
    <property type="match status" value="1"/>
</dbReference>
<gene>
    <name evidence="4" type="ORF">KC729_12910</name>
</gene>
<organism evidence="4 5">
    <name type="scientific">Eiseniibacteriota bacterium</name>
    <dbReference type="NCBI Taxonomy" id="2212470"/>
    <lineage>
        <taxon>Bacteria</taxon>
        <taxon>Candidatus Eiseniibacteriota</taxon>
    </lineage>
</organism>
<proteinExistence type="predicted"/>
<dbReference type="Gene3D" id="1.10.10.10">
    <property type="entry name" value="Winged helix-like DNA-binding domain superfamily/Winged helix DNA-binding domain"/>
    <property type="match status" value="1"/>
</dbReference>
<evidence type="ECO:0000313" key="5">
    <source>
        <dbReference type="Proteomes" id="UP000697710"/>
    </source>
</evidence>
<dbReference type="SUPFAM" id="SSF46894">
    <property type="entry name" value="C-terminal effector domain of the bipartite response regulators"/>
    <property type="match status" value="1"/>
</dbReference>
<feature type="DNA-binding region" description="OmpR/PhoB-type" evidence="2">
    <location>
        <begin position="1"/>
        <end position="82"/>
    </location>
</feature>
<dbReference type="InterPro" id="IPR016032">
    <property type="entry name" value="Sig_transdc_resp-reg_C-effctor"/>
</dbReference>
<sequence length="87" mass="10113">TRAGATIPITKRELALLREFVDHEGDVLDRSDLLERVWGVRYEGTTRTLDQHIAKLRQKVELDPAHPRHIRTVHGVGYRFYSDPDHD</sequence>
<dbReference type="GO" id="GO:0006355">
    <property type="term" value="P:regulation of DNA-templated transcription"/>
    <property type="evidence" value="ECO:0007669"/>
    <property type="project" value="InterPro"/>
</dbReference>
<dbReference type="EMBL" id="JAGQHR010000421">
    <property type="protein sequence ID" value="MCA9728581.1"/>
    <property type="molecule type" value="Genomic_DNA"/>
</dbReference>
<reference evidence="4" key="1">
    <citation type="submission" date="2020-04" db="EMBL/GenBank/DDBJ databases">
        <authorList>
            <person name="Zhang T."/>
        </authorList>
    </citation>
    <scope>NUCLEOTIDE SEQUENCE</scope>
    <source>
        <strain evidence="4">HKST-UBA01</strain>
    </source>
</reference>
<protein>
    <submittedName>
        <fullName evidence="4">Winged helix-turn-helix domain-containing protein</fullName>
    </submittedName>
</protein>
<evidence type="ECO:0000256" key="2">
    <source>
        <dbReference type="PROSITE-ProRule" id="PRU01091"/>
    </source>
</evidence>
<dbReference type="CDD" id="cd00383">
    <property type="entry name" value="trans_reg_C"/>
    <property type="match status" value="1"/>
</dbReference>
<evidence type="ECO:0000256" key="1">
    <source>
        <dbReference type="ARBA" id="ARBA00023125"/>
    </source>
</evidence>
<feature type="domain" description="OmpR/PhoB-type" evidence="3">
    <location>
        <begin position="1"/>
        <end position="82"/>
    </location>
</feature>
<dbReference type="InterPro" id="IPR036388">
    <property type="entry name" value="WH-like_DNA-bd_sf"/>
</dbReference>
<keyword evidence="1 2" id="KW-0238">DNA-binding</keyword>
<evidence type="ECO:0000259" key="3">
    <source>
        <dbReference type="PROSITE" id="PS51755"/>
    </source>
</evidence>
<comment type="caution">
    <text evidence="4">The sequence shown here is derived from an EMBL/GenBank/DDBJ whole genome shotgun (WGS) entry which is preliminary data.</text>
</comment>